<dbReference type="RefSeq" id="WP_170163882.1">
    <property type="nucleotide sequence ID" value="NZ_REFR01000014.1"/>
</dbReference>
<dbReference type="Gene3D" id="1.20.1250.20">
    <property type="entry name" value="MFS general substrate transporter like domains"/>
    <property type="match status" value="2"/>
</dbReference>
<dbReference type="AlphaFoldDB" id="A0A3M0C7M8"/>
<feature type="transmembrane region" description="Helical" evidence="7">
    <location>
        <begin position="161"/>
        <end position="183"/>
    </location>
</feature>
<evidence type="ECO:0000259" key="8">
    <source>
        <dbReference type="PROSITE" id="PS50850"/>
    </source>
</evidence>
<comment type="subcellular location">
    <subcellularLocation>
        <location evidence="1">Membrane</location>
        <topology evidence="1">Multi-pass membrane protein</topology>
    </subcellularLocation>
</comment>
<feature type="transmembrane region" description="Helical" evidence="7">
    <location>
        <begin position="387"/>
        <end position="411"/>
    </location>
</feature>
<keyword evidence="5 7" id="KW-0472">Membrane</keyword>
<dbReference type="CDD" id="cd17328">
    <property type="entry name" value="MFS_spinster_like"/>
    <property type="match status" value="1"/>
</dbReference>
<dbReference type="InterPro" id="IPR044770">
    <property type="entry name" value="MFS_spinster-like"/>
</dbReference>
<reference evidence="9 10" key="1">
    <citation type="submission" date="2018-10" db="EMBL/GenBank/DDBJ databases">
        <title>Genomic Encyclopedia of Archaeal and Bacterial Type Strains, Phase II (KMG-II): from individual species to whole genera.</title>
        <authorList>
            <person name="Goeker M."/>
        </authorList>
    </citation>
    <scope>NUCLEOTIDE SEQUENCE [LARGE SCALE GENOMIC DNA]</scope>
    <source>
        <strain evidence="9 10">DSM 25217</strain>
    </source>
</reference>
<sequence>MNRDDHEAPASVPAEPHAPHAGEDVYPKPAYAWYMVALLLVVYTFSFIDRQILSLLGPAIKADFGISDTRFGLLTGYAFALFYTGFGLFCARIADSRSRRGLIAVGLTLWSLMTAASGFARGYWQLFAFRIGVGVGEATLAPAAGSLIADSFRKERLATALSVYAMAVPMGAALAFIIGGAVIEFADRLPDIALPGRPPLSDWQKSFLIVGLPGLILTVLVMMLKEPSRKGTSGSARAVPLGEVVTFMKGRWKAYTGICMGVAATAALGYGTVNFLTFFFLRVHDVPPAEMAATFGVIALVSGPIGLLLGGWAADQWLAKGRKDAHIRALMLAPIGYFLPFIVTTLSDNLTLVWAGLAVTNMFINLPTGVAYAGLQLITPNQMRGQAVALFVLTTNLFGYGLGPLLVGYFTDSVFQDPKAINYSLLLLSLITTPFALGLLLWSRKAYAKAFAEEEARLNSSSA</sequence>
<protein>
    <submittedName>
        <fullName evidence="9">Putative MFS family arabinose efflux permease</fullName>
    </submittedName>
</protein>
<name>A0A3M0C7M8_9PROT</name>
<dbReference type="PANTHER" id="PTHR23505">
    <property type="entry name" value="SPINSTER"/>
    <property type="match status" value="1"/>
</dbReference>
<dbReference type="InterPro" id="IPR020846">
    <property type="entry name" value="MFS_dom"/>
</dbReference>
<keyword evidence="10" id="KW-1185">Reference proteome</keyword>
<feature type="transmembrane region" description="Helical" evidence="7">
    <location>
        <begin position="126"/>
        <end position="149"/>
    </location>
</feature>
<dbReference type="Proteomes" id="UP000271227">
    <property type="component" value="Unassembled WGS sequence"/>
</dbReference>
<organism evidence="9 10">
    <name type="scientific">Eilatimonas milleporae</name>
    <dbReference type="NCBI Taxonomy" id="911205"/>
    <lineage>
        <taxon>Bacteria</taxon>
        <taxon>Pseudomonadati</taxon>
        <taxon>Pseudomonadota</taxon>
        <taxon>Alphaproteobacteria</taxon>
        <taxon>Kordiimonadales</taxon>
        <taxon>Kordiimonadaceae</taxon>
        <taxon>Eilatimonas</taxon>
    </lineage>
</organism>
<dbReference type="PROSITE" id="PS50850">
    <property type="entry name" value="MFS"/>
    <property type="match status" value="1"/>
</dbReference>
<keyword evidence="3 7" id="KW-0812">Transmembrane</keyword>
<dbReference type="GO" id="GO:0022857">
    <property type="term" value="F:transmembrane transporter activity"/>
    <property type="evidence" value="ECO:0007669"/>
    <property type="project" value="InterPro"/>
</dbReference>
<dbReference type="InParanoid" id="A0A3M0C7M8"/>
<accession>A0A3M0C7M8</accession>
<evidence type="ECO:0000256" key="1">
    <source>
        <dbReference type="ARBA" id="ARBA00004141"/>
    </source>
</evidence>
<keyword evidence="4 7" id="KW-1133">Transmembrane helix</keyword>
<comment type="caution">
    <text evidence="9">The sequence shown here is derived from an EMBL/GenBank/DDBJ whole genome shotgun (WGS) entry which is preliminary data.</text>
</comment>
<feature type="transmembrane region" description="Helical" evidence="7">
    <location>
        <begin position="258"/>
        <end position="281"/>
    </location>
</feature>
<evidence type="ECO:0000313" key="10">
    <source>
        <dbReference type="Proteomes" id="UP000271227"/>
    </source>
</evidence>
<evidence type="ECO:0000313" key="9">
    <source>
        <dbReference type="EMBL" id="RMB02806.1"/>
    </source>
</evidence>
<evidence type="ECO:0000256" key="3">
    <source>
        <dbReference type="ARBA" id="ARBA00022692"/>
    </source>
</evidence>
<dbReference type="Pfam" id="PF07690">
    <property type="entry name" value="MFS_1"/>
    <property type="match status" value="1"/>
</dbReference>
<dbReference type="SUPFAM" id="SSF103473">
    <property type="entry name" value="MFS general substrate transporter"/>
    <property type="match status" value="1"/>
</dbReference>
<feature type="region of interest" description="Disordered" evidence="6">
    <location>
        <begin position="1"/>
        <end position="20"/>
    </location>
</feature>
<feature type="transmembrane region" description="Helical" evidence="7">
    <location>
        <begin position="203"/>
        <end position="224"/>
    </location>
</feature>
<feature type="transmembrane region" description="Helical" evidence="7">
    <location>
        <begin position="326"/>
        <end position="346"/>
    </location>
</feature>
<keyword evidence="2" id="KW-0813">Transport</keyword>
<dbReference type="InterPro" id="IPR036259">
    <property type="entry name" value="MFS_trans_sf"/>
</dbReference>
<feature type="transmembrane region" description="Helical" evidence="7">
    <location>
        <begin position="352"/>
        <end position="375"/>
    </location>
</feature>
<dbReference type="GO" id="GO:0016020">
    <property type="term" value="C:membrane"/>
    <property type="evidence" value="ECO:0007669"/>
    <property type="project" value="UniProtKB-SubCell"/>
</dbReference>
<gene>
    <name evidence="9" type="ORF">BXY39_3158</name>
</gene>
<feature type="transmembrane region" description="Helical" evidence="7">
    <location>
        <begin position="423"/>
        <end position="442"/>
    </location>
</feature>
<dbReference type="InterPro" id="IPR011701">
    <property type="entry name" value="MFS"/>
</dbReference>
<proteinExistence type="predicted"/>
<evidence type="ECO:0000256" key="4">
    <source>
        <dbReference type="ARBA" id="ARBA00022989"/>
    </source>
</evidence>
<feature type="transmembrane region" description="Helical" evidence="7">
    <location>
        <begin position="293"/>
        <end position="314"/>
    </location>
</feature>
<dbReference type="PANTHER" id="PTHR23505:SF79">
    <property type="entry name" value="PROTEIN SPINSTER"/>
    <property type="match status" value="1"/>
</dbReference>
<dbReference type="FunCoup" id="A0A3M0C7M8">
    <property type="interactions" value="273"/>
</dbReference>
<evidence type="ECO:0000256" key="6">
    <source>
        <dbReference type="SAM" id="MobiDB-lite"/>
    </source>
</evidence>
<evidence type="ECO:0000256" key="7">
    <source>
        <dbReference type="SAM" id="Phobius"/>
    </source>
</evidence>
<feature type="domain" description="Major facilitator superfamily (MFS) profile" evidence="8">
    <location>
        <begin position="35"/>
        <end position="447"/>
    </location>
</feature>
<evidence type="ECO:0000256" key="5">
    <source>
        <dbReference type="ARBA" id="ARBA00023136"/>
    </source>
</evidence>
<dbReference type="EMBL" id="REFR01000014">
    <property type="protein sequence ID" value="RMB02806.1"/>
    <property type="molecule type" value="Genomic_DNA"/>
</dbReference>
<feature type="transmembrane region" description="Helical" evidence="7">
    <location>
        <begin position="102"/>
        <end position="120"/>
    </location>
</feature>
<feature type="transmembrane region" description="Helical" evidence="7">
    <location>
        <begin position="31"/>
        <end position="48"/>
    </location>
</feature>
<evidence type="ECO:0000256" key="2">
    <source>
        <dbReference type="ARBA" id="ARBA00022448"/>
    </source>
</evidence>
<feature type="transmembrane region" description="Helical" evidence="7">
    <location>
        <begin position="71"/>
        <end position="90"/>
    </location>
</feature>